<evidence type="ECO:0008006" key="3">
    <source>
        <dbReference type="Google" id="ProtNLM"/>
    </source>
</evidence>
<sequence length="80" mass="9120">MYQHFTMLGIPSKANIFSIRDISRTTEHHLTVTISKNLRTYGFQHRRVTPLHPQANSLVEAFMKPLVKALKTTGTEGIQI</sequence>
<dbReference type="InterPro" id="IPR036397">
    <property type="entry name" value="RNaseH_sf"/>
</dbReference>
<reference evidence="1" key="2">
    <citation type="submission" date="2020-11" db="EMBL/GenBank/DDBJ databases">
        <authorList>
            <person name="McCartney M.A."/>
            <person name="Auch B."/>
            <person name="Kono T."/>
            <person name="Mallez S."/>
            <person name="Becker A."/>
            <person name="Gohl D.M."/>
            <person name="Silverstein K.A.T."/>
            <person name="Koren S."/>
            <person name="Bechman K.B."/>
            <person name="Herman A."/>
            <person name="Abrahante J.E."/>
            <person name="Garbe J."/>
        </authorList>
    </citation>
    <scope>NUCLEOTIDE SEQUENCE</scope>
    <source>
        <strain evidence="1">Duluth1</strain>
        <tissue evidence="1">Whole animal</tissue>
    </source>
</reference>
<reference evidence="1" key="1">
    <citation type="journal article" date="2019" name="bioRxiv">
        <title>The Genome of the Zebra Mussel, Dreissena polymorpha: A Resource for Invasive Species Research.</title>
        <authorList>
            <person name="McCartney M.A."/>
            <person name="Auch B."/>
            <person name="Kono T."/>
            <person name="Mallez S."/>
            <person name="Zhang Y."/>
            <person name="Obille A."/>
            <person name="Becker A."/>
            <person name="Abrahante J.E."/>
            <person name="Garbe J."/>
            <person name="Badalamenti J.P."/>
            <person name="Herman A."/>
            <person name="Mangelson H."/>
            <person name="Liachko I."/>
            <person name="Sullivan S."/>
            <person name="Sone E.D."/>
            <person name="Koren S."/>
            <person name="Silverstein K.A.T."/>
            <person name="Beckman K.B."/>
            <person name="Gohl D.M."/>
        </authorList>
    </citation>
    <scope>NUCLEOTIDE SEQUENCE</scope>
    <source>
        <strain evidence="1">Duluth1</strain>
        <tissue evidence="1">Whole animal</tissue>
    </source>
</reference>
<dbReference type="Proteomes" id="UP000828390">
    <property type="component" value="Unassembled WGS sequence"/>
</dbReference>
<dbReference type="EMBL" id="JAIWYP010000010">
    <property type="protein sequence ID" value="KAH3748476.1"/>
    <property type="molecule type" value="Genomic_DNA"/>
</dbReference>
<name>A0A9D4DG99_DREPO</name>
<dbReference type="AlphaFoldDB" id="A0A9D4DG99"/>
<gene>
    <name evidence="1" type="ORF">DPMN_182922</name>
</gene>
<accession>A0A9D4DG99</accession>
<proteinExistence type="predicted"/>
<keyword evidence="2" id="KW-1185">Reference proteome</keyword>
<evidence type="ECO:0000313" key="2">
    <source>
        <dbReference type="Proteomes" id="UP000828390"/>
    </source>
</evidence>
<dbReference type="GO" id="GO:0003676">
    <property type="term" value="F:nucleic acid binding"/>
    <property type="evidence" value="ECO:0007669"/>
    <property type="project" value="InterPro"/>
</dbReference>
<dbReference type="Gene3D" id="3.30.420.10">
    <property type="entry name" value="Ribonuclease H-like superfamily/Ribonuclease H"/>
    <property type="match status" value="1"/>
</dbReference>
<protein>
    <recommendedName>
        <fullName evidence="3">Integrase catalytic domain-containing protein</fullName>
    </recommendedName>
</protein>
<evidence type="ECO:0000313" key="1">
    <source>
        <dbReference type="EMBL" id="KAH3748476.1"/>
    </source>
</evidence>
<comment type="caution">
    <text evidence="1">The sequence shown here is derived from an EMBL/GenBank/DDBJ whole genome shotgun (WGS) entry which is preliminary data.</text>
</comment>
<organism evidence="1 2">
    <name type="scientific">Dreissena polymorpha</name>
    <name type="common">Zebra mussel</name>
    <name type="synonym">Mytilus polymorpha</name>
    <dbReference type="NCBI Taxonomy" id="45954"/>
    <lineage>
        <taxon>Eukaryota</taxon>
        <taxon>Metazoa</taxon>
        <taxon>Spiralia</taxon>
        <taxon>Lophotrochozoa</taxon>
        <taxon>Mollusca</taxon>
        <taxon>Bivalvia</taxon>
        <taxon>Autobranchia</taxon>
        <taxon>Heteroconchia</taxon>
        <taxon>Euheterodonta</taxon>
        <taxon>Imparidentia</taxon>
        <taxon>Neoheterodontei</taxon>
        <taxon>Myida</taxon>
        <taxon>Dreissenoidea</taxon>
        <taxon>Dreissenidae</taxon>
        <taxon>Dreissena</taxon>
    </lineage>
</organism>